<dbReference type="NCBIfam" id="TIGR01509">
    <property type="entry name" value="HAD-SF-IA-v3"/>
    <property type="match status" value="1"/>
</dbReference>
<keyword evidence="2" id="KW-1185">Reference proteome</keyword>
<dbReference type="SUPFAM" id="SSF56784">
    <property type="entry name" value="HAD-like"/>
    <property type="match status" value="1"/>
</dbReference>
<dbReference type="Gene3D" id="1.10.150.240">
    <property type="entry name" value="Putative phosphatase, domain 2"/>
    <property type="match status" value="1"/>
</dbReference>
<accession>A0A5M3YR94</accession>
<sequence>MTKTQSSFSAPPQVLTFDGLLSDFDGTIIDSTDGKTMLLYTCADIPRTQLTAAAIVKHWHKVGAELGVDPKVILATSHGRRSIDTIQLYDPSKANWDYVSYVEGRIPKDFGSDAVEIPGARYLLSSLDEAGAKWGVVTSGTRALVDGWLAVLNLTHPKMLVVAEDVELGKPDPRCYLLGRQRLGLEHSSALVVLEDAPSGIRAGKAAGFTVLALTTTHSVAQLQEAGADYIVEDLRSVSVKGVVDGRLQLEVRNAFRFLSGQGGLSTATQKGTLWGDIYGVHVYFTFLQYKRQRYNGPAAAGTEIEMYKKGIADRPAASTARIHSDIFTAT</sequence>
<dbReference type="InterPro" id="IPR041492">
    <property type="entry name" value="HAD_2"/>
</dbReference>
<dbReference type="InterPro" id="IPR023214">
    <property type="entry name" value="HAD_sf"/>
</dbReference>
<dbReference type="InterPro" id="IPR006439">
    <property type="entry name" value="HAD-SF_hydro_IA"/>
</dbReference>
<dbReference type="Proteomes" id="UP000452235">
    <property type="component" value="Unassembled WGS sequence"/>
</dbReference>
<evidence type="ECO:0000313" key="2">
    <source>
        <dbReference type="Proteomes" id="UP000452235"/>
    </source>
</evidence>
<dbReference type="GO" id="GO:0050308">
    <property type="term" value="F:sugar-phosphatase activity"/>
    <property type="evidence" value="ECO:0007669"/>
    <property type="project" value="TreeGrafter"/>
</dbReference>
<comment type="caution">
    <text evidence="1">The sequence shown here is derived from an EMBL/GenBank/DDBJ whole genome shotgun (WGS) entry which is preliminary data.</text>
</comment>
<proteinExistence type="predicted"/>
<name>A0A5M3YR94_ASPTE</name>
<dbReference type="AlphaFoldDB" id="A0A5M3YR94"/>
<protein>
    <submittedName>
        <fullName evidence="1">HAD-like protein</fullName>
    </submittedName>
</protein>
<dbReference type="SFLD" id="SFLDG01129">
    <property type="entry name" value="C1.5:_HAD__Beta-PGM__Phosphata"/>
    <property type="match status" value="1"/>
</dbReference>
<dbReference type="InterPro" id="IPR023198">
    <property type="entry name" value="PGP-like_dom2"/>
</dbReference>
<dbReference type="OrthoDB" id="40579at2759"/>
<dbReference type="VEuPathDB" id="FungiDB:ATEG_00249"/>
<dbReference type="InterPro" id="IPR036412">
    <property type="entry name" value="HAD-like_sf"/>
</dbReference>
<evidence type="ECO:0000313" key="1">
    <source>
        <dbReference type="EMBL" id="GFF14197.1"/>
    </source>
</evidence>
<organism evidence="1 2">
    <name type="scientific">Aspergillus terreus</name>
    <dbReference type="NCBI Taxonomy" id="33178"/>
    <lineage>
        <taxon>Eukaryota</taxon>
        <taxon>Fungi</taxon>
        <taxon>Dikarya</taxon>
        <taxon>Ascomycota</taxon>
        <taxon>Pezizomycotina</taxon>
        <taxon>Eurotiomycetes</taxon>
        <taxon>Eurotiomycetidae</taxon>
        <taxon>Eurotiales</taxon>
        <taxon>Aspergillaceae</taxon>
        <taxon>Aspergillus</taxon>
        <taxon>Aspergillus subgen. Circumdati</taxon>
    </lineage>
</organism>
<dbReference type="Pfam" id="PF13419">
    <property type="entry name" value="HAD_2"/>
    <property type="match status" value="1"/>
</dbReference>
<gene>
    <name evidence="1" type="ORF">ATEIFO6365_0003025000</name>
</gene>
<dbReference type="Gene3D" id="3.40.50.1000">
    <property type="entry name" value="HAD superfamily/HAD-like"/>
    <property type="match status" value="1"/>
</dbReference>
<dbReference type="PANTHER" id="PTHR43481">
    <property type="entry name" value="FRUCTOSE-1-PHOSPHATE PHOSPHATASE"/>
    <property type="match status" value="1"/>
</dbReference>
<dbReference type="EMBL" id="BLJY01000003">
    <property type="protein sequence ID" value="GFF14197.1"/>
    <property type="molecule type" value="Genomic_DNA"/>
</dbReference>
<dbReference type="InterPro" id="IPR051806">
    <property type="entry name" value="HAD-like_SPP"/>
</dbReference>
<dbReference type="FunFam" id="1.10.150.240:FF:000013">
    <property type="entry name" value="Glycerol-3-phosphate phosphatase (GppA)"/>
    <property type="match status" value="1"/>
</dbReference>
<dbReference type="CDD" id="cd07527">
    <property type="entry name" value="HAD_ScGPP-like"/>
    <property type="match status" value="1"/>
</dbReference>
<dbReference type="PANTHER" id="PTHR43481:SF4">
    <property type="entry name" value="GLYCEROL-1-PHOSPHATE PHOSPHOHYDROLASE 1-RELATED"/>
    <property type="match status" value="1"/>
</dbReference>
<dbReference type="SFLD" id="SFLDS00003">
    <property type="entry name" value="Haloacid_Dehalogenase"/>
    <property type="match status" value="1"/>
</dbReference>
<reference evidence="1 2" key="1">
    <citation type="submission" date="2020-01" db="EMBL/GenBank/DDBJ databases">
        <title>Aspergillus terreus IFO 6365 whole genome shotgun sequence.</title>
        <authorList>
            <person name="Kanamasa S."/>
            <person name="Takahashi H."/>
        </authorList>
    </citation>
    <scope>NUCLEOTIDE SEQUENCE [LARGE SCALE GENOMIC DNA]</scope>
    <source>
        <strain evidence="1 2">IFO 6365</strain>
    </source>
</reference>